<dbReference type="AlphaFoldDB" id="A0ABD0VBP8"/>
<feature type="domain" description="Reverse transcriptase zinc-binding" evidence="1">
    <location>
        <begin position="338"/>
        <end position="395"/>
    </location>
</feature>
<keyword evidence="3" id="KW-1185">Reference proteome</keyword>
<dbReference type="Proteomes" id="UP001552299">
    <property type="component" value="Unassembled WGS sequence"/>
</dbReference>
<name>A0ABD0VBP8_DENTH</name>
<accession>A0ABD0VBP8</accession>
<reference evidence="2 3" key="1">
    <citation type="journal article" date="2024" name="Plant Biotechnol. J.">
        <title>Dendrobium thyrsiflorum genome and its molecular insights into genes involved in important horticultural traits.</title>
        <authorList>
            <person name="Chen B."/>
            <person name="Wang J.Y."/>
            <person name="Zheng P.J."/>
            <person name="Li K.L."/>
            <person name="Liang Y.M."/>
            <person name="Chen X.F."/>
            <person name="Zhang C."/>
            <person name="Zhao X."/>
            <person name="He X."/>
            <person name="Zhang G.Q."/>
            <person name="Liu Z.J."/>
            <person name="Xu Q."/>
        </authorList>
    </citation>
    <scope>NUCLEOTIDE SEQUENCE [LARGE SCALE GENOMIC DNA]</scope>
    <source>
        <strain evidence="2">GZMU011</strain>
    </source>
</reference>
<evidence type="ECO:0000313" key="3">
    <source>
        <dbReference type="Proteomes" id="UP001552299"/>
    </source>
</evidence>
<organism evidence="2 3">
    <name type="scientific">Dendrobium thyrsiflorum</name>
    <name type="common">Pinecone-like raceme dendrobium</name>
    <name type="synonym">Orchid</name>
    <dbReference type="NCBI Taxonomy" id="117978"/>
    <lineage>
        <taxon>Eukaryota</taxon>
        <taxon>Viridiplantae</taxon>
        <taxon>Streptophyta</taxon>
        <taxon>Embryophyta</taxon>
        <taxon>Tracheophyta</taxon>
        <taxon>Spermatophyta</taxon>
        <taxon>Magnoliopsida</taxon>
        <taxon>Liliopsida</taxon>
        <taxon>Asparagales</taxon>
        <taxon>Orchidaceae</taxon>
        <taxon>Epidendroideae</taxon>
        <taxon>Malaxideae</taxon>
        <taxon>Dendrobiinae</taxon>
        <taxon>Dendrobium</taxon>
    </lineage>
</organism>
<dbReference type="InterPro" id="IPR026960">
    <property type="entry name" value="RVT-Znf"/>
</dbReference>
<protein>
    <recommendedName>
        <fullName evidence="1">Reverse transcriptase zinc-binding domain-containing protein</fullName>
    </recommendedName>
</protein>
<gene>
    <name evidence="2" type="ORF">M5K25_009018</name>
</gene>
<dbReference type="Pfam" id="PF13966">
    <property type="entry name" value="zf-RVT"/>
    <property type="match status" value="1"/>
</dbReference>
<evidence type="ECO:0000259" key="1">
    <source>
        <dbReference type="Pfam" id="PF13966"/>
    </source>
</evidence>
<dbReference type="EMBL" id="JANQDX010000008">
    <property type="protein sequence ID" value="KAL0919927.1"/>
    <property type="molecule type" value="Genomic_DNA"/>
</dbReference>
<proteinExistence type="predicted"/>
<comment type="caution">
    <text evidence="2">The sequence shown here is derived from an EMBL/GenBank/DDBJ whole genome shotgun (WGS) entry which is preliminary data.</text>
</comment>
<sequence length="503" mass="57075">MPSSAGTVEGLASRLRGIIFAKFLVIMLRPVWGSWKQKWKTSHEKTWTSLRDAPGTLSLSHHVVKHLPRIASDHCPLLCSLGSPPPSGEARWIKFEDMWLSYPVVWRLVRDKWSTPVTGSSSVQLQRKCHKTLRALFFWSRNKFKELDLCLPRCSGGLGFHATVAWTGPLRARLAWNFLSNNSTLATRCLREKYGSSPWDSSPKRGHSDAWRIICSGAEALKSCIRWKISTGSSISILDHVWIADLPLSRWPTFVSTLIEEDMRVNRLMNAAGHWDLDTLHQFFGEPLAGRIANIVISSSHTEDSLELIFRPLGMTITAIVYRQQFEQRQDPVVNLSQLRLHPREKFFWWRIFGGILPTHEWLSSRHLPPPNPACPWGCSEPEDINHVTSECSFLLDILSALSNWGFFVPRFRSFAEVKLAIATVRKKKGSGLQLYCYAVYQAWRSRNAKKHGRPFGSPTVLAAAILATCKSHSFSSSPEHWGTIQPSWLSSPNSWYPPLWAG</sequence>
<evidence type="ECO:0000313" key="2">
    <source>
        <dbReference type="EMBL" id="KAL0919927.1"/>
    </source>
</evidence>